<dbReference type="InParanoid" id="C4JYZ0"/>
<evidence type="ECO:0000313" key="4">
    <source>
        <dbReference type="EMBL" id="EEP82526.1"/>
    </source>
</evidence>
<evidence type="ECO:0000259" key="3">
    <source>
        <dbReference type="Pfam" id="PF25130"/>
    </source>
</evidence>
<dbReference type="eggNOG" id="ENOG502SJP0">
    <property type="taxonomic scope" value="Eukaryota"/>
</dbReference>
<feature type="compositionally biased region" description="Low complexity" evidence="1">
    <location>
        <begin position="119"/>
        <end position="140"/>
    </location>
</feature>
<dbReference type="HOGENOM" id="CLU_011816_0_0_1"/>
<feature type="domain" description="DUF7820" evidence="3">
    <location>
        <begin position="391"/>
        <end position="588"/>
    </location>
</feature>
<feature type="compositionally biased region" description="Polar residues" evidence="1">
    <location>
        <begin position="233"/>
        <end position="249"/>
    </location>
</feature>
<dbReference type="Proteomes" id="UP000002058">
    <property type="component" value="Unassembled WGS sequence"/>
</dbReference>
<feature type="region of interest" description="Disordered" evidence="1">
    <location>
        <begin position="221"/>
        <end position="331"/>
    </location>
</feature>
<dbReference type="OrthoDB" id="514070at2759"/>
<name>C4JYZ0_UNCRE</name>
<keyword evidence="2" id="KW-1133">Transmembrane helix</keyword>
<keyword evidence="2" id="KW-0812">Transmembrane</keyword>
<gene>
    <name evidence="4" type="ORF">UREG_07391</name>
</gene>
<dbReference type="Pfam" id="PF25130">
    <property type="entry name" value="DUF7820"/>
    <property type="match status" value="1"/>
</dbReference>
<dbReference type="KEGG" id="ure:UREG_07391"/>
<feature type="compositionally biased region" description="Polar residues" evidence="1">
    <location>
        <begin position="54"/>
        <end position="77"/>
    </location>
</feature>
<protein>
    <recommendedName>
        <fullName evidence="3">DUF7820 domain-containing protein</fullName>
    </recommendedName>
</protein>
<accession>C4JYZ0</accession>
<organism evidence="4 5">
    <name type="scientific">Uncinocarpus reesii (strain UAMH 1704)</name>
    <dbReference type="NCBI Taxonomy" id="336963"/>
    <lineage>
        <taxon>Eukaryota</taxon>
        <taxon>Fungi</taxon>
        <taxon>Dikarya</taxon>
        <taxon>Ascomycota</taxon>
        <taxon>Pezizomycotina</taxon>
        <taxon>Eurotiomycetes</taxon>
        <taxon>Eurotiomycetidae</taxon>
        <taxon>Onygenales</taxon>
        <taxon>Onygenaceae</taxon>
        <taxon>Uncinocarpus</taxon>
    </lineage>
</organism>
<evidence type="ECO:0000313" key="5">
    <source>
        <dbReference type="Proteomes" id="UP000002058"/>
    </source>
</evidence>
<dbReference type="PANTHER" id="PTHR42078">
    <property type="entry name" value="GLUCAN 1, 4-ALPHA-GLUCOSIDASE"/>
    <property type="match status" value="1"/>
</dbReference>
<feature type="compositionally biased region" description="Low complexity" evidence="1">
    <location>
        <begin position="21"/>
        <end position="32"/>
    </location>
</feature>
<feature type="region of interest" description="Disordered" evidence="1">
    <location>
        <begin position="1"/>
        <end position="151"/>
    </location>
</feature>
<dbReference type="GeneID" id="8439992"/>
<sequence>MAEPPVSQPPADTRDEPPGDSLTTQTRSLSESSSERSPIENVFSDEFSLEPLDQFSSNRSSFTNGASSTNSPVSPLSANGERPSSMVSPFDDSPGSSRIQMQTTWDRPITSQQNRHAPVETSSVARTTSVSSETTSNLSSNGRSLSPSRFSIPRAMSPYRGQTAPSHPYAMYPQGIGVARSLSTSTVSTIRPAERTFVAAAPPQHPYAMYSQNTVPEEAADEPLNPALPIGFPSQNQPYQVPISNQTPNEVGDIVGPDGHTEQLPPYSRYPESYFGKRELPSDEDASADSPQSPDGAADPTQAAANTDVPEDRQDPNPDPNDASGGFKERLTKKGQKKVCCGVPLWMFFLVAAVLLLGTVIGGVIGGLLGSQQGAKRVPPATDSPTATVTVTPTTLDAIPPLSSGPLRPLPTGKFSFPASTLQDNSSNCIPASAYKGTWQCRNDGYFHYEVQKDEDGNATIMMFNSYNVSGRFYYGAQPPIFSEPDYPLELKMDKTNKSLGTAYFFYTAIDKLVIVSEDEFPGPAPDRRRGHSLSQRHWPGLYRRVYASPGDKPWFCWWNSTLIEVFIYANEDSSASDTANRSQPESVTDDNFTPLL</sequence>
<feature type="compositionally biased region" description="Polar residues" evidence="1">
    <location>
        <begin position="94"/>
        <end position="115"/>
    </location>
</feature>
<dbReference type="EMBL" id="CH476619">
    <property type="protein sequence ID" value="EEP82526.1"/>
    <property type="molecule type" value="Genomic_DNA"/>
</dbReference>
<proteinExistence type="predicted"/>
<evidence type="ECO:0000256" key="1">
    <source>
        <dbReference type="SAM" id="MobiDB-lite"/>
    </source>
</evidence>
<keyword evidence="5" id="KW-1185">Reference proteome</keyword>
<feature type="region of interest" description="Disordered" evidence="1">
    <location>
        <begin position="576"/>
        <end position="597"/>
    </location>
</feature>
<dbReference type="RefSeq" id="XP_002582618.1">
    <property type="nucleotide sequence ID" value="XM_002582572.1"/>
</dbReference>
<dbReference type="AlphaFoldDB" id="C4JYZ0"/>
<dbReference type="OMA" id="YAMYPQN"/>
<reference evidence="5" key="1">
    <citation type="journal article" date="2009" name="Genome Res.">
        <title>Comparative genomic analyses of the human fungal pathogens Coccidioides and their relatives.</title>
        <authorList>
            <person name="Sharpton T.J."/>
            <person name="Stajich J.E."/>
            <person name="Rounsley S.D."/>
            <person name="Gardner M.J."/>
            <person name="Wortman J.R."/>
            <person name="Jordar V.S."/>
            <person name="Maiti R."/>
            <person name="Kodira C.D."/>
            <person name="Neafsey D.E."/>
            <person name="Zeng Q."/>
            <person name="Hung C.-Y."/>
            <person name="McMahan C."/>
            <person name="Muszewska A."/>
            <person name="Grynberg M."/>
            <person name="Mandel M.A."/>
            <person name="Kellner E.M."/>
            <person name="Barker B.M."/>
            <person name="Galgiani J.N."/>
            <person name="Orbach M.J."/>
            <person name="Kirkland T.N."/>
            <person name="Cole G.T."/>
            <person name="Henn M.R."/>
            <person name="Birren B.W."/>
            <person name="Taylor J.W."/>
        </authorList>
    </citation>
    <scope>NUCLEOTIDE SEQUENCE [LARGE SCALE GENOMIC DNA]</scope>
    <source>
        <strain evidence="5">UAMH 1704</strain>
    </source>
</reference>
<evidence type="ECO:0000256" key="2">
    <source>
        <dbReference type="SAM" id="Phobius"/>
    </source>
</evidence>
<keyword evidence="2" id="KW-0472">Membrane</keyword>
<dbReference type="PANTHER" id="PTHR42078:SF1">
    <property type="entry name" value="GLUCAN 1, 4-ALPHA-GLUCOSIDASE"/>
    <property type="match status" value="1"/>
</dbReference>
<dbReference type="VEuPathDB" id="FungiDB:UREG_07391"/>
<feature type="transmembrane region" description="Helical" evidence="2">
    <location>
        <begin position="345"/>
        <end position="369"/>
    </location>
</feature>
<dbReference type="InterPro" id="IPR056722">
    <property type="entry name" value="DUF7820"/>
</dbReference>